<dbReference type="PRINTS" id="PR00420">
    <property type="entry name" value="RNGMNOXGNASE"/>
</dbReference>
<gene>
    <name evidence="7" type="ORF">FOMPIDRAFT_1122627</name>
</gene>
<dbReference type="Proteomes" id="UP000015241">
    <property type="component" value="Unassembled WGS sequence"/>
</dbReference>
<feature type="non-terminal residue" evidence="7">
    <location>
        <position position="1"/>
    </location>
</feature>
<evidence type="ECO:0000256" key="2">
    <source>
        <dbReference type="ARBA" id="ARBA00022630"/>
    </source>
</evidence>
<dbReference type="InterPro" id="IPR036188">
    <property type="entry name" value="FAD/NAD-bd_sf"/>
</dbReference>
<organism evidence="7 8">
    <name type="scientific">Fomitopsis schrenkii</name>
    <name type="common">Brown rot fungus</name>
    <dbReference type="NCBI Taxonomy" id="2126942"/>
    <lineage>
        <taxon>Eukaryota</taxon>
        <taxon>Fungi</taxon>
        <taxon>Dikarya</taxon>
        <taxon>Basidiomycota</taxon>
        <taxon>Agaricomycotina</taxon>
        <taxon>Agaricomycetes</taxon>
        <taxon>Polyporales</taxon>
        <taxon>Fomitopsis</taxon>
    </lineage>
</organism>
<comment type="cofactor">
    <cofactor evidence="1">
        <name>FAD</name>
        <dbReference type="ChEBI" id="CHEBI:57692"/>
    </cofactor>
</comment>
<evidence type="ECO:0000259" key="6">
    <source>
        <dbReference type="Pfam" id="PF01494"/>
    </source>
</evidence>
<keyword evidence="3" id="KW-0274">FAD</keyword>
<dbReference type="PANTHER" id="PTHR43004:SF19">
    <property type="entry name" value="BINDING MONOOXYGENASE, PUTATIVE (JCVI)-RELATED"/>
    <property type="match status" value="1"/>
</dbReference>
<dbReference type="HOGENOM" id="CLU_009665_20_3_1"/>
<dbReference type="InParanoid" id="S8E6V4"/>
<evidence type="ECO:0000313" key="8">
    <source>
        <dbReference type="Proteomes" id="UP000015241"/>
    </source>
</evidence>
<dbReference type="PANTHER" id="PTHR43004">
    <property type="entry name" value="TRK SYSTEM POTASSIUM UPTAKE PROTEIN"/>
    <property type="match status" value="1"/>
</dbReference>
<feature type="region of interest" description="Disordered" evidence="5">
    <location>
        <begin position="392"/>
        <end position="411"/>
    </location>
</feature>
<dbReference type="OrthoDB" id="2690153at2759"/>
<dbReference type="Gene3D" id="3.40.30.120">
    <property type="match status" value="1"/>
</dbReference>
<dbReference type="GO" id="GO:0016709">
    <property type="term" value="F:oxidoreductase activity, acting on paired donors, with incorporation or reduction of molecular oxygen, NAD(P)H as one donor, and incorporation of one atom of oxygen"/>
    <property type="evidence" value="ECO:0007669"/>
    <property type="project" value="UniProtKB-ARBA"/>
</dbReference>
<dbReference type="SUPFAM" id="SSF51905">
    <property type="entry name" value="FAD/NAD(P)-binding domain"/>
    <property type="match status" value="1"/>
</dbReference>
<dbReference type="EMBL" id="KE504149">
    <property type="protein sequence ID" value="EPT00388.1"/>
    <property type="molecule type" value="Genomic_DNA"/>
</dbReference>
<keyword evidence="8" id="KW-1185">Reference proteome</keyword>
<name>S8E6V4_FOMSC</name>
<dbReference type="InterPro" id="IPR050641">
    <property type="entry name" value="RIFMO-like"/>
</dbReference>
<evidence type="ECO:0000256" key="4">
    <source>
        <dbReference type="ARBA" id="ARBA00023002"/>
    </source>
</evidence>
<dbReference type="eggNOG" id="KOG3855">
    <property type="taxonomic scope" value="Eukaryota"/>
</dbReference>
<sequence>GAGPAGLVAALTLRRNGIPVRVIEKEEKIRNVGQRAVTIQPRSQEVYNLVGVLDDIGAVCSRGMDPMRIYKLPGGTEPLATFDVDPYIVPTHSRPYNNVMLLAQTRQEGILRDHLARAGCEVELGMALTGLHECEDHVEAYVTKRVGGQDVSEIIRCRWLVGTDGGRSVVRKQLGLAFEGQSFPHPLVVGDLEIKGIQGKFWHYWGDMSKVMIMMRSTGEKDLYTMMLGGQVDFDRAVADRVELERMIRIGTGRADLQVGEIHLLFVFRPQARMAEAFRKGRVLIAGDAAHVHTPFGGQGLNTSIQDAMNLGWKLSLVARGVASPSLLDSYNDERPPIIAEMLKLSSMLFNNFVQAKAGGTERQNAWKRGGDLHQFGVNYRWSPIVLDERTPKEDKPVDPYASSGSPTGIVRAGERAPDAPGLVILAAKGGFNAAHPTTSLFSLFGASHHTVVIFGDGTVQVQVQEVIAALLAYPKDLLKTVLVHSDASAPLSAPDGIDWSVLDRDGHAREGYQVQKDEFLVVIVRPDGSVGGIVRGANGARRYLDGIFSVVAK</sequence>
<evidence type="ECO:0000313" key="7">
    <source>
        <dbReference type="EMBL" id="EPT00388.1"/>
    </source>
</evidence>
<accession>S8E6V4</accession>
<dbReference type="Gene3D" id="3.30.70.2450">
    <property type="match status" value="1"/>
</dbReference>
<dbReference type="InterPro" id="IPR002938">
    <property type="entry name" value="FAD-bd"/>
</dbReference>
<dbReference type="Pfam" id="PF01494">
    <property type="entry name" value="FAD_binding_3"/>
    <property type="match status" value="1"/>
</dbReference>
<dbReference type="Gene3D" id="3.50.50.60">
    <property type="entry name" value="FAD/NAD(P)-binding domain"/>
    <property type="match status" value="1"/>
</dbReference>
<dbReference type="STRING" id="743788.S8E6V4"/>
<keyword evidence="4" id="KW-0560">Oxidoreductase</keyword>
<proteinExistence type="predicted"/>
<evidence type="ECO:0000256" key="5">
    <source>
        <dbReference type="SAM" id="MobiDB-lite"/>
    </source>
</evidence>
<reference evidence="7 8" key="1">
    <citation type="journal article" date="2012" name="Science">
        <title>The Paleozoic origin of enzymatic lignin decomposition reconstructed from 31 fungal genomes.</title>
        <authorList>
            <person name="Floudas D."/>
            <person name="Binder M."/>
            <person name="Riley R."/>
            <person name="Barry K."/>
            <person name="Blanchette R.A."/>
            <person name="Henrissat B."/>
            <person name="Martinez A.T."/>
            <person name="Otillar R."/>
            <person name="Spatafora J.W."/>
            <person name="Yadav J.S."/>
            <person name="Aerts A."/>
            <person name="Benoit I."/>
            <person name="Boyd A."/>
            <person name="Carlson A."/>
            <person name="Copeland A."/>
            <person name="Coutinho P.M."/>
            <person name="de Vries R.P."/>
            <person name="Ferreira P."/>
            <person name="Findley K."/>
            <person name="Foster B."/>
            <person name="Gaskell J."/>
            <person name="Glotzer D."/>
            <person name="Gorecki P."/>
            <person name="Heitman J."/>
            <person name="Hesse C."/>
            <person name="Hori C."/>
            <person name="Igarashi K."/>
            <person name="Jurgens J.A."/>
            <person name="Kallen N."/>
            <person name="Kersten P."/>
            <person name="Kohler A."/>
            <person name="Kuees U."/>
            <person name="Kumar T.K.A."/>
            <person name="Kuo A."/>
            <person name="LaButti K."/>
            <person name="Larrondo L.F."/>
            <person name="Lindquist E."/>
            <person name="Ling A."/>
            <person name="Lombard V."/>
            <person name="Lucas S."/>
            <person name="Lundell T."/>
            <person name="Martin R."/>
            <person name="McLaughlin D.J."/>
            <person name="Morgenstern I."/>
            <person name="Morin E."/>
            <person name="Murat C."/>
            <person name="Nagy L.G."/>
            <person name="Nolan M."/>
            <person name="Ohm R.A."/>
            <person name="Patyshakuliyeva A."/>
            <person name="Rokas A."/>
            <person name="Ruiz-Duenas F.J."/>
            <person name="Sabat G."/>
            <person name="Salamov A."/>
            <person name="Samejima M."/>
            <person name="Schmutz J."/>
            <person name="Slot J.C."/>
            <person name="St John F."/>
            <person name="Stenlid J."/>
            <person name="Sun H."/>
            <person name="Sun S."/>
            <person name="Syed K."/>
            <person name="Tsang A."/>
            <person name="Wiebenga A."/>
            <person name="Young D."/>
            <person name="Pisabarro A."/>
            <person name="Eastwood D.C."/>
            <person name="Martin F."/>
            <person name="Cullen D."/>
            <person name="Grigoriev I.V."/>
            <person name="Hibbett D.S."/>
        </authorList>
    </citation>
    <scope>NUCLEOTIDE SEQUENCE</scope>
    <source>
        <strain evidence="8">FP-58527</strain>
    </source>
</reference>
<feature type="domain" description="FAD-binding" evidence="6">
    <location>
        <begin position="1"/>
        <end position="344"/>
    </location>
</feature>
<keyword evidence="2" id="KW-0285">Flavoprotein</keyword>
<dbReference type="AlphaFoldDB" id="S8E6V4"/>
<dbReference type="GO" id="GO:0071949">
    <property type="term" value="F:FAD binding"/>
    <property type="evidence" value="ECO:0007669"/>
    <property type="project" value="InterPro"/>
</dbReference>
<protein>
    <recommendedName>
        <fullName evidence="6">FAD-binding domain-containing protein</fullName>
    </recommendedName>
</protein>
<evidence type="ECO:0000256" key="3">
    <source>
        <dbReference type="ARBA" id="ARBA00022827"/>
    </source>
</evidence>
<evidence type="ECO:0000256" key="1">
    <source>
        <dbReference type="ARBA" id="ARBA00001974"/>
    </source>
</evidence>